<evidence type="ECO:0000313" key="2">
    <source>
        <dbReference type="EMBL" id="MDV2621185.1"/>
    </source>
</evidence>
<evidence type="ECO:0000313" key="3">
    <source>
        <dbReference type="Proteomes" id="UP001280897"/>
    </source>
</evidence>
<sequence>MVISQEQLGQELQNAMARQDITAKELAYRLGLKSVSTISMWTRGERQVTEARLYDLCRVLDDWRFRFKVASYIAGIDLLGDNEYQDNVLAQHNRVLKEESERKQVDPIYYDVISRGATDDEQVIMEHDKESFEEIQAEISEWVTGKEQILCKQTI</sequence>
<dbReference type="Gene3D" id="1.10.260.40">
    <property type="entry name" value="lambda repressor-like DNA-binding domains"/>
    <property type="match status" value="1"/>
</dbReference>
<accession>A0AAW8YFC9</accession>
<dbReference type="InterPro" id="IPR001387">
    <property type="entry name" value="Cro/C1-type_HTH"/>
</dbReference>
<proteinExistence type="predicted"/>
<protein>
    <submittedName>
        <fullName evidence="2">Helix-turn-helix transcriptional regulator</fullName>
    </submittedName>
</protein>
<organism evidence="2 3">
    <name type="scientific">Pediococcus acidilactici</name>
    <dbReference type="NCBI Taxonomy" id="1254"/>
    <lineage>
        <taxon>Bacteria</taxon>
        <taxon>Bacillati</taxon>
        <taxon>Bacillota</taxon>
        <taxon>Bacilli</taxon>
        <taxon>Lactobacillales</taxon>
        <taxon>Lactobacillaceae</taxon>
        <taxon>Pediococcus</taxon>
        <taxon>Pediococcus acidilactici group</taxon>
    </lineage>
</organism>
<dbReference type="EMBL" id="JAWJAV010000003">
    <property type="protein sequence ID" value="MDV2621185.1"/>
    <property type="molecule type" value="Genomic_DNA"/>
</dbReference>
<evidence type="ECO:0000259" key="1">
    <source>
        <dbReference type="PROSITE" id="PS50943"/>
    </source>
</evidence>
<dbReference type="SMART" id="SM00530">
    <property type="entry name" value="HTH_XRE"/>
    <property type="match status" value="1"/>
</dbReference>
<name>A0AAW8YFC9_PEDAC</name>
<dbReference type="Pfam" id="PF01381">
    <property type="entry name" value="HTH_3"/>
    <property type="match status" value="1"/>
</dbReference>
<comment type="caution">
    <text evidence="2">The sequence shown here is derived from an EMBL/GenBank/DDBJ whole genome shotgun (WGS) entry which is preliminary data.</text>
</comment>
<dbReference type="RefSeq" id="WP_317072164.1">
    <property type="nucleotide sequence ID" value="NZ_JAWJAV010000003.1"/>
</dbReference>
<dbReference type="PROSITE" id="PS50943">
    <property type="entry name" value="HTH_CROC1"/>
    <property type="match status" value="1"/>
</dbReference>
<gene>
    <name evidence="2" type="ORF">R0G89_05510</name>
</gene>
<dbReference type="InterPro" id="IPR010982">
    <property type="entry name" value="Lambda_DNA-bd_dom_sf"/>
</dbReference>
<reference evidence="2" key="1">
    <citation type="journal article" date="2023" name="PeerJ">
        <title>Selection and evaluation of lactic acid bacteria from chicken feces in Thailand as potential probiotics.</title>
        <authorList>
            <person name="Khurajog B."/>
            <person name="Disastra Y."/>
            <person name="Lawwyne L.D."/>
            <person name="Sirichokchatchawan W."/>
            <person name="Niyomtham W."/>
            <person name="Yindee J."/>
            <person name="Hampson D.J."/>
            <person name="Prapasarakul N."/>
        </authorList>
    </citation>
    <scope>NUCLEOTIDE SEQUENCE</scope>
    <source>
        <strain evidence="2">BF9</strain>
    </source>
</reference>
<dbReference type="GO" id="GO:0003677">
    <property type="term" value="F:DNA binding"/>
    <property type="evidence" value="ECO:0007669"/>
    <property type="project" value="InterPro"/>
</dbReference>
<dbReference type="CDD" id="cd00093">
    <property type="entry name" value="HTH_XRE"/>
    <property type="match status" value="1"/>
</dbReference>
<dbReference type="Proteomes" id="UP001280897">
    <property type="component" value="Unassembled WGS sequence"/>
</dbReference>
<reference evidence="2" key="2">
    <citation type="submission" date="2023-10" db="EMBL/GenBank/DDBJ databases">
        <authorList>
            <person name="Khurajog B."/>
        </authorList>
    </citation>
    <scope>NUCLEOTIDE SEQUENCE</scope>
    <source>
        <strain evidence="2">BF9</strain>
    </source>
</reference>
<dbReference type="SUPFAM" id="SSF47413">
    <property type="entry name" value="lambda repressor-like DNA-binding domains"/>
    <property type="match status" value="1"/>
</dbReference>
<feature type="domain" description="HTH cro/C1-type" evidence="1">
    <location>
        <begin position="12"/>
        <end position="61"/>
    </location>
</feature>
<dbReference type="AlphaFoldDB" id="A0AAW8YFC9"/>